<dbReference type="HOGENOM" id="CLU_079777_4_0_1"/>
<dbReference type="KEGG" id="lgi:LOTGIDRAFT_235155"/>
<evidence type="ECO:0000259" key="2">
    <source>
        <dbReference type="Pfam" id="PF24784"/>
    </source>
</evidence>
<dbReference type="GeneID" id="20249766"/>
<feature type="chain" id="PRO_5004715426" description="Temptin Cys/Cys disulfide domain-containing protein" evidence="1">
    <location>
        <begin position="19"/>
        <end position="142"/>
    </location>
</feature>
<organism evidence="3 4">
    <name type="scientific">Lottia gigantea</name>
    <name type="common">Giant owl limpet</name>
    <dbReference type="NCBI Taxonomy" id="225164"/>
    <lineage>
        <taxon>Eukaryota</taxon>
        <taxon>Metazoa</taxon>
        <taxon>Spiralia</taxon>
        <taxon>Lophotrochozoa</taxon>
        <taxon>Mollusca</taxon>
        <taxon>Gastropoda</taxon>
        <taxon>Patellogastropoda</taxon>
        <taxon>Lottioidea</taxon>
        <taxon>Lottiidae</taxon>
        <taxon>Lottia</taxon>
    </lineage>
</organism>
<dbReference type="RefSeq" id="XP_009062354.1">
    <property type="nucleotide sequence ID" value="XM_009064106.1"/>
</dbReference>
<gene>
    <name evidence="3" type="ORF">LOTGIDRAFT_235155</name>
</gene>
<evidence type="ECO:0000313" key="4">
    <source>
        <dbReference type="Proteomes" id="UP000030746"/>
    </source>
</evidence>
<dbReference type="Pfam" id="PF24784">
    <property type="entry name" value="Temptin_C"/>
    <property type="match status" value="1"/>
</dbReference>
<feature type="domain" description="Temptin Cys/Cys disulfide" evidence="2">
    <location>
        <begin position="17"/>
        <end position="115"/>
    </location>
</feature>
<evidence type="ECO:0000256" key="1">
    <source>
        <dbReference type="SAM" id="SignalP"/>
    </source>
</evidence>
<dbReference type="OMA" id="NATWTEG"/>
<dbReference type="InterPro" id="IPR057626">
    <property type="entry name" value="S-S_Temptin"/>
</dbReference>
<dbReference type="PANTHER" id="PTHR34737">
    <property type="entry name" value="EF-HAND DOMAIN-CONTAINING PROTEIN"/>
    <property type="match status" value="1"/>
</dbReference>
<dbReference type="STRING" id="225164.V3ZRJ5"/>
<feature type="signal peptide" evidence="1">
    <location>
        <begin position="1"/>
        <end position="18"/>
    </location>
</feature>
<dbReference type="OrthoDB" id="129121at2759"/>
<dbReference type="AlphaFoldDB" id="V3ZRJ5"/>
<sequence>MIRTILLSVVVGVALVQSKEKYMKHIPNSFNVKNPCDQSKWIAIGHTDATEGKDGENPFGEDFKHVGDKHWNKALCEKDSDGDGKSNGAELGDPSCIWSEHGSHNLQAVTGHPGICEPVGSPACSHQQFDCQNLFGSHHHHG</sequence>
<name>V3ZRJ5_LOTGI</name>
<keyword evidence="4" id="KW-1185">Reference proteome</keyword>
<reference evidence="3 4" key="1">
    <citation type="journal article" date="2013" name="Nature">
        <title>Insights into bilaterian evolution from three spiralian genomes.</title>
        <authorList>
            <person name="Simakov O."/>
            <person name="Marletaz F."/>
            <person name="Cho S.J."/>
            <person name="Edsinger-Gonzales E."/>
            <person name="Havlak P."/>
            <person name="Hellsten U."/>
            <person name="Kuo D.H."/>
            <person name="Larsson T."/>
            <person name="Lv J."/>
            <person name="Arendt D."/>
            <person name="Savage R."/>
            <person name="Osoegawa K."/>
            <person name="de Jong P."/>
            <person name="Grimwood J."/>
            <person name="Chapman J.A."/>
            <person name="Shapiro H."/>
            <person name="Aerts A."/>
            <person name="Otillar R.P."/>
            <person name="Terry A.Y."/>
            <person name="Boore J.L."/>
            <person name="Grigoriev I.V."/>
            <person name="Lindberg D.R."/>
            <person name="Seaver E.C."/>
            <person name="Weisblat D.A."/>
            <person name="Putnam N.H."/>
            <person name="Rokhsar D.S."/>
        </authorList>
    </citation>
    <scope>NUCLEOTIDE SEQUENCE [LARGE SCALE GENOMIC DNA]</scope>
</reference>
<dbReference type="InterPro" id="IPR055313">
    <property type="entry name" value="Temptin-like"/>
</dbReference>
<dbReference type="PANTHER" id="PTHR34737:SF2">
    <property type="entry name" value="EF-HAND DOMAIN-CONTAINING PROTEIN"/>
    <property type="match status" value="1"/>
</dbReference>
<evidence type="ECO:0000313" key="3">
    <source>
        <dbReference type="EMBL" id="ESO86957.1"/>
    </source>
</evidence>
<accession>V3ZRJ5</accession>
<proteinExistence type="predicted"/>
<protein>
    <recommendedName>
        <fullName evidence="2">Temptin Cys/Cys disulfide domain-containing protein</fullName>
    </recommendedName>
</protein>
<dbReference type="Proteomes" id="UP000030746">
    <property type="component" value="Unassembled WGS sequence"/>
</dbReference>
<dbReference type="CTD" id="20249766"/>
<keyword evidence="1" id="KW-0732">Signal</keyword>
<dbReference type="EMBL" id="KB202954">
    <property type="protein sequence ID" value="ESO86957.1"/>
    <property type="molecule type" value="Genomic_DNA"/>
</dbReference>